<evidence type="ECO:0000256" key="1">
    <source>
        <dbReference type="SAM" id="MobiDB-lite"/>
    </source>
</evidence>
<feature type="region of interest" description="Disordered" evidence="1">
    <location>
        <begin position="1"/>
        <end position="24"/>
    </location>
</feature>
<reference evidence="2" key="1">
    <citation type="submission" date="2019-12" db="EMBL/GenBank/DDBJ databases">
        <authorList>
            <person name="Cremers G."/>
        </authorList>
    </citation>
    <scope>NUCLEOTIDE SEQUENCE</scope>
    <source>
        <strain evidence="2">Vvax</strain>
    </source>
</reference>
<protein>
    <submittedName>
        <fullName evidence="2">Uncharacterized protein</fullName>
    </submittedName>
</protein>
<organism evidence="2">
    <name type="scientific">Variovorax paradoxus</name>
    <dbReference type="NCBI Taxonomy" id="34073"/>
    <lineage>
        <taxon>Bacteria</taxon>
        <taxon>Pseudomonadati</taxon>
        <taxon>Pseudomonadota</taxon>
        <taxon>Betaproteobacteria</taxon>
        <taxon>Burkholderiales</taxon>
        <taxon>Comamonadaceae</taxon>
        <taxon>Variovorax</taxon>
    </lineage>
</organism>
<proteinExistence type="predicted"/>
<name>A0A679J2D9_VARPD</name>
<sequence length="212" mass="23218">MFGFFRKKPPPSPPAAPGDAGVPAPLAGRDGHIGAIEAITLDGTMHFFGFDFRSDLVLSPLIEDPALMARFASRHMAQRDGTHDKAYWRALVGFAQEGSELCSDEDSRRFDSRELATALDRLDRVRREGSTEPGFTIQYHLRYLLGAAGGWEVPEEAGSEDADLWIAQVAGEEPLADSMRLQEVASRLQAHLNALVDAAPGNWGTLFAVLRR</sequence>
<evidence type="ECO:0000313" key="2">
    <source>
        <dbReference type="EMBL" id="CAA2106486.1"/>
    </source>
</evidence>
<accession>A0A679J2D9</accession>
<dbReference type="EMBL" id="LR743507">
    <property type="protein sequence ID" value="CAA2106486.1"/>
    <property type="molecule type" value="Genomic_DNA"/>
</dbReference>
<dbReference type="RefSeq" id="WP_339091331.1">
    <property type="nucleotide sequence ID" value="NZ_LR743507.1"/>
</dbReference>
<gene>
    <name evidence="2" type="ORF">VVAX_03763</name>
</gene>
<dbReference type="AlphaFoldDB" id="A0A679J2D9"/>